<accession>A0A6B3JDP4</accession>
<evidence type="ECO:0000313" key="5">
    <source>
        <dbReference type="Proteomes" id="UP000471409"/>
    </source>
</evidence>
<dbReference type="GO" id="GO:0046872">
    <property type="term" value="F:metal ion binding"/>
    <property type="evidence" value="ECO:0007669"/>
    <property type="project" value="UniProtKB-KW"/>
</dbReference>
<dbReference type="RefSeq" id="WP_018069976.1">
    <property type="nucleotide sequence ID" value="NZ_WXXP01000326.1"/>
</dbReference>
<dbReference type="InterPro" id="IPR006913">
    <property type="entry name" value="CENP-V/GFA"/>
</dbReference>
<dbReference type="InterPro" id="IPR052355">
    <property type="entry name" value="CENP-V-like"/>
</dbReference>
<protein>
    <submittedName>
        <fullName evidence="4">GFA family protein</fullName>
    </submittedName>
</protein>
<dbReference type="Pfam" id="PF04828">
    <property type="entry name" value="GFA"/>
    <property type="match status" value="1"/>
</dbReference>
<sequence length="134" mass="15339">MLKTYTGGCHCGAIRFEADIDLAAGTWKCNCTICARNRLWSFEAGSHAVRLLAGAEYLQDYSFNDHVAHHYFCKRCGVHPYEFVDLPAENRQYYNVNVNCVEELDMDAVMAAPIHHVDGLHDRWDRVPAEIRHL</sequence>
<dbReference type="SUPFAM" id="SSF51316">
    <property type="entry name" value="Mss4-like"/>
    <property type="match status" value="1"/>
</dbReference>
<dbReference type="Gene3D" id="2.170.150.70">
    <property type="match status" value="1"/>
</dbReference>
<comment type="caution">
    <text evidence="4">The sequence shown here is derived from an EMBL/GenBank/DDBJ whole genome shotgun (WGS) entry which is preliminary data.</text>
</comment>
<dbReference type="GO" id="GO:0016846">
    <property type="term" value="F:carbon-sulfur lyase activity"/>
    <property type="evidence" value="ECO:0007669"/>
    <property type="project" value="InterPro"/>
</dbReference>
<dbReference type="Proteomes" id="UP000471409">
    <property type="component" value="Unassembled WGS sequence"/>
</dbReference>
<evidence type="ECO:0000256" key="2">
    <source>
        <dbReference type="ARBA" id="ARBA00022723"/>
    </source>
</evidence>
<keyword evidence="3" id="KW-0862">Zinc</keyword>
<evidence type="ECO:0000256" key="1">
    <source>
        <dbReference type="ARBA" id="ARBA00005495"/>
    </source>
</evidence>
<comment type="similarity">
    <text evidence="1">Belongs to the Gfa family.</text>
</comment>
<evidence type="ECO:0000313" key="4">
    <source>
        <dbReference type="EMBL" id="NEK55213.1"/>
    </source>
</evidence>
<name>A0A6B3JDP4_RHILE</name>
<proteinExistence type="inferred from homology"/>
<gene>
    <name evidence="4" type="ORF">GUK36_38920</name>
</gene>
<dbReference type="InterPro" id="IPR011057">
    <property type="entry name" value="Mss4-like_sf"/>
</dbReference>
<keyword evidence="2" id="KW-0479">Metal-binding</keyword>
<dbReference type="AlphaFoldDB" id="A0A6B3JDP4"/>
<dbReference type="PANTHER" id="PTHR28620:SF1">
    <property type="entry name" value="CENP-V_GFA DOMAIN-CONTAINING PROTEIN"/>
    <property type="match status" value="1"/>
</dbReference>
<dbReference type="EMBL" id="WXXP01000326">
    <property type="protein sequence ID" value="NEK55213.1"/>
    <property type="molecule type" value="Genomic_DNA"/>
</dbReference>
<dbReference type="PANTHER" id="PTHR28620">
    <property type="entry name" value="CENTROMERE PROTEIN V"/>
    <property type="match status" value="1"/>
</dbReference>
<organism evidence="4 5">
    <name type="scientific">Rhizobium leguminosarum</name>
    <dbReference type="NCBI Taxonomy" id="384"/>
    <lineage>
        <taxon>Bacteria</taxon>
        <taxon>Pseudomonadati</taxon>
        <taxon>Pseudomonadota</taxon>
        <taxon>Alphaproteobacteria</taxon>
        <taxon>Hyphomicrobiales</taxon>
        <taxon>Rhizobiaceae</taxon>
        <taxon>Rhizobium/Agrobacterium group</taxon>
        <taxon>Rhizobium</taxon>
    </lineage>
</organism>
<dbReference type="PROSITE" id="PS51891">
    <property type="entry name" value="CENP_V_GFA"/>
    <property type="match status" value="1"/>
</dbReference>
<reference evidence="4 5" key="1">
    <citation type="submission" date="2020-01" db="EMBL/GenBank/DDBJ databases">
        <title>Rhizobium genotypes associated with high levels of biological nitrogen fixation by grain legumes in a temperate-maritime cropping system.</title>
        <authorList>
            <person name="Maluk M."/>
            <person name="Francesc Ferrando Molina F."/>
            <person name="Lopez Del Egido L."/>
            <person name="Lafos M."/>
            <person name="Langarica-Fuentes A."/>
            <person name="Gebre Yohannes G."/>
            <person name="Young M.W."/>
            <person name="Martin P."/>
            <person name="Gantlett R."/>
            <person name="Kenicer G."/>
            <person name="Hawes C."/>
            <person name="Begg G.S."/>
            <person name="Quilliam R.S."/>
            <person name="Squire G.R."/>
            <person name="Poole P.S."/>
            <person name="Young P.W."/>
            <person name="Iannetta P.M."/>
            <person name="James E.K."/>
        </authorList>
    </citation>
    <scope>NUCLEOTIDE SEQUENCE [LARGE SCALE GENOMIC DNA]</scope>
    <source>
        <strain evidence="4 5">JHI944</strain>
    </source>
</reference>
<evidence type="ECO:0000256" key="3">
    <source>
        <dbReference type="ARBA" id="ARBA00022833"/>
    </source>
</evidence>